<dbReference type="Proteomes" id="UP000465062">
    <property type="component" value="Chromosome"/>
</dbReference>
<dbReference type="Gene3D" id="3.40.33.10">
    <property type="entry name" value="CAP"/>
    <property type="match status" value="1"/>
</dbReference>
<evidence type="ECO:0000259" key="1">
    <source>
        <dbReference type="PROSITE" id="PS51782"/>
    </source>
</evidence>
<sequence>MKTKLTCILITTSLFFSLIGLHKINAVSMYIVKKGDTLWTISREFQIGLSEMIRANPQLKDPNIIYPGQNIKIPGITSQSSFENQVIELTNKEREKNGLPPLHSDGNLSRVALYKSRDMRDAGYFSHRSPTYGTPDEMLTHFHIVYSEASENIAAGQMSPEKVVRDWMDSPVHRKNILNKSYTHVGVGYADGGTYGSYWTQLFIAKEGPSLQKLN</sequence>
<dbReference type="AlphaFoldDB" id="A0A6I6UU66"/>
<dbReference type="InterPro" id="IPR014044">
    <property type="entry name" value="CAP_dom"/>
</dbReference>
<organism evidence="2 3">
    <name type="scientific">Rossellomorea vietnamensis</name>
    <dbReference type="NCBI Taxonomy" id="218284"/>
    <lineage>
        <taxon>Bacteria</taxon>
        <taxon>Bacillati</taxon>
        <taxon>Bacillota</taxon>
        <taxon>Bacilli</taxon>
        <taxon>Bacillales</taxon>
        <taxon>Bacillaceae</taxon>
        <taxon>Rossellomorea</taxon>
    </lineage>
</organism>
<dbReference type="Pfam" id="PF00188">
    <property type="entry name" value="CAP"/>
    <property type="match status" value="1"/>
</dbReference>
<feature type="domain" description="LysM" evidence="1">
    <location>
        <begin position="28"/>
        <end position="73"/>
    </location>
</feature>
<gene>
    <name evidence="2" type="primary">safA</name>
    <name evidence="2" type="ORF">FHE72_01540</name>
</gene>
<dbReference type="NCBIfam" id="TIGR02899">
    <property type="entry name" value="spore_safA"/>
    <property type="match status" value="1"/>
</dbReference>
<reference evidence="2 3" key="1">
    <citation type="submission" date="2019-06" db="EMBL/GenBank/DDBJ databases">
        <title>An operon consisting of a P-type ATPase gene and a transcriptional regular gene given the different cadmium resistance in Bacillus vietamensis 151-6 and Bacillus marisflavi 151-25.</title>
        <authorList>
            <person name="Yu X."/>
        </authorList>
    </citation>
    <scope>NUCLEOTIDE SEQUENCE [LARGE SCALE GENOMIC DNA]</scope>
    <source>
        <strain evidence="2 3">151-6</strain>
    </source>
</reference>
<accession>A0A6I6UU66</accession>
<dbReference type="CDD" id="cd00118">
    <property type="entry name" value="LysM"/>
    <property type="match status" value="1"/>
</dbReference>
<dbReference type="EMBL" id="CP047394">
    <property type="protein sequence ID" value="QHE63619.1"/>
    <property type="molecule type" value="Genomic_DNA"/>
</dbReference>
<dbReference type="Pfam" id="PF01476">
    <property type="entry name" value="LysM"/>
    <property type="match status" value="1"/>
</dbReference>
<dbReference type="InterPro" id="IPR035940">
    <property type="entry name" value="CAP_sf"/>
</dbReference>
<name>A0A6I6UU66_9BACI</name>
<evidence type="ECO:0000313" key="2">
    <source>
        <dbReference type="EMBL" id="QHE63619.1"/>
    </source>
</evidence>
<dbReference type="PANTHER" id="PTHR31157:SF1">
    <property type="entry name" value="SCP DOMAIN-CONTAINING PROTEIN"/>
    <property type="match status" value="1"/>
</dbReference>
<protein>
    <submittedName>
        <fullName evidence="2">SafA/ExsA family spore coat assembly protein</fullName>
    </submittedName>
</protein>
<dbReference type="CDD" id="cd05379">
    <property type="entry name" value="CAP_bacterial"/>
    <property type="match status" value="1"/>
</dbReference>
<dbReference type="PANTHER" id="PTHR31157">
    <property type="entry name" value="SCP DOMAIN-CONTAINING PROTEIN"/>
    <property type="match status" value="1"/>
</dbReference>
<dbReference type="SUPFAM" id="SSF54106">
    <property type="entry name" value="LysM domain"/>
    <property type="match status" value="1"/>
</dbReference>
<dbReference type="KEGG" id="bvq:FHE72_01540"/>
<dbReference type="InterPro" id="IPR018392">
    <property type="entry name" value="LysM"/>
</dbReference>
<dbReference type="SMART" id="SM00257">
    <property type="entry name" value="LysM"/>
    <property type="match status" value="1"/>
</dbReference>
<dbReference type="Gene3D" id="3.10.350.10">
    <property type="entry name" value="LysM domain"/>
    <property type="match status" value="1"/>
</dbReference>
<dbReference type="InterPro" id="IPR014248">
    <property type="entry name" value="Spore_coat_assembly_SafA"/>
</dbReference>
<dbReference type="SUPFAM" id="SSF55797">
    <property type="entry name" value="PR-1-like"/>
    <property type="match status" value="1"/>
</dbReference>
<dbReference type="PROSITE" id="PS51782">
    <property type="entry name" value="LYSM"/>
    <property type="match status" value="1"/>
</dbReference>
<proteinExistence type="predicted"/>
<dbReference type="InterPro" id="IPR036779">
    <property type="entry name" value="LysM_dom_sf"/>
</dbReference>
<evidence type="ECO:0000313" key="3">
    <source>
        <dbReference type="Proteomes" id="UP000465062"/>
    </source>
</evidence>